<keyword evidence="3" id="KW-1185">Reference proteome</keyword>
<gene>
    <name evidence="2" type="ORF">JI739_02960</name>
</gene>
<accession>A0A937D0D1</accession>
<organism evidence="2 3">
    <name type="scientific">Ramlibacter aurantiacus</name>
    <dbReference type="NCBI Taxonomy" id="2801330"/>
    <lineage>
        <taxon>Bacteria</taxon>
        <taxon>Pseudomonadati</taxon>
        <taxon>Pseudomonadota</taxon>
        <taxon>Betaproteobacteria</taxon>
        <taxon>Burkholderiales</taxon>
        <taxon>Comamonadaceae</taxon>
        <taxon>Ramlibacter</taxon>
    </lineage>
</organism>
<dbReference type="AlphaFoldDB" id="A0A937D0D1"/>
<sequence>MYAPPPQIDAELHARLPDALRKRSRCAWGDVNNGGRETPCFLEGPVFDREGRLYVTDIPYGRIFRIDARGEFELVCEYDGEPNGLKFHPDGRLFVADYKNGVMALDVQAGRMEEVIGRRHTETFKGVNDLHFADNGDLYFTDQGQTGMHDPTGRVYRYTTAGQLQLLLDKVPSPNGICLNGAQTHLLLAVTRGNCIWRAPLMPDGTLSKVGVFIQMSGGTGPDGMAVDEQDGLAVAHPGMGGAWIFDRRGVPALFVRTPAGEFPTNLAYGGSDRRELFIVESHSGSILRARVPVAGRALRP</sequence>
<dbReference type="Proteomes" id="UP000613011">
    <property type="component" value="Unassembled WGS sequence"/>
</dbReference>
<dbReference type="InterPro" id="IPR011042">
    <property type="entry name" value="6-blade_b-propeller_TolB-like"/>
</dbReference>
<dbReference type="PANTHER" id="PTHR47572:SF5">
    <property type="entry name" value="BLR2277 PROTEIN"/>
    <property type="match status" value="1"/>
</dbReference>
<dbReference type="SUPFAM" id="SSF63829">
    <property type="entry name" value="Calcium-dependent phosphotriesterase"/>
    <property type="match status" value="1"/>
</dbReference>
<dbReference type="InterPro" id="IPR051262">
    <property type="entry name" value="SMP-30/CGR1_Lactonase"/>
</dbReference>
<reference evidence="2" key="1">
    <citation type="submission" date="2021-01" db="EMBL/GenBank/DDBJ databases">
        <title>Ramlibacter sp. strain AW1 16S ribosomal RNA gene Genome sequencing and assembly.</title>
        <authorList>
            <person name="Kang M."/>
        </authorList>
    </citation>
    <scope>NUCLEOTIDE SEQUENCE</scope>
    <source>
        <strain evidence="2">AW1</strain>
    </source>
</reference>
<proteinExistence type="predicted"/>
<feature type="domain" description="SMP-30/Gluconolactonase/LRE-like region" evidence="1">
    <location>
        <begin position="43"/>
        <end position="280"/>
    </location>
</feature>
<dbReference type="Gene3D" id="2.120.10.30">
    <property type="entry name" value="TolB, C-terminal domain"/>
    <property type="match status" value="1"/>
</dbReference>
<dbReference type="PANTHER" id="PTHR47572">
    <property type="entry name" value="LIPOPROTEIN-RELATED"/>
    <property type="match status" value="1"/>
</dbReference>
<dbReference type="InterPro" id="IPR013658">
    <property type="entry name" value="SGL"/>
</dbReference>
<evidence type="ECO:0000313" key="3">
    <source>
        <dbReference type="Proteomes" id="UP000613011"/>
    </source>
</evidence>
<comment type="caution">
    <text evidence="2">The sequence shown here is derived from an EMBL/GenBank/DDBJ whole genome shotgun (WGS) entry which is preliminary data.</text>
</comment>
<protein>
    <submittedName>
        <fullName evidence="2">SMP-30/gluconolactonase/LRE family protein</fullName>
    </submittedName>
</protein>
<evidence type="ECO:0000259" key="1">
    <source>
        <dbReference type="Pfam" id="PF08450"/>
    </source>
</evidence>
<dbReference type="EMBL" id="JAEQNA010000001">
    <property type="protein sequence ID" value="MBL0419299.1"/>
    <property type="molecule type" value="Genomic_DNA"/>
</dbReference>
<dbReference type="RefSeq" id="WP_201682340.1">
    <property type="nucleotide sequence ID" value="NZ_JAEQNA010000001.1"/>
</dbReference>
<evidence type="ECO:0000313" key="2">
    <source>
        <dbReference type="EMBL" id="MBL0419299.1"/>
    </source>
</evidence>
<dbReference type="Pfam" id="PF08450">
    <property type="entry name" value="SGL"/>
    <property type="match status" value="1"/>
</dbReference>
<name>A0A937D0D1_9BURK</name>